<dbReference type="OrthoDB" id="5189995at2"/>
<reference evidence="6 7" key="1">
    <citation type="journal article" date="2018" name="Arch. Microbiol.">
        <title>New insights into the metabolic potential of the phototrophic purple bacterium Rhodopila globiformis DSM 161(T) from its draft genome sequence and evidence for a vanadium-dependent nitrogenase.</title>
        <authorList>
            <person name="Imhoff J.F."/>
            <person name="Rahn T."/>
            <person name="Kunzel S."/>
            <person name="Neulinger S.C."/>
        </authorList>
    </citation>
    <scope>NUCLEOTIDE SEQUENCE [LARGE SCALE GENOMIC DNA]</scope>
    <source>
        <strain evidence="6 7">DSM 161</strain>
    </source>
</reference>
<evidence type="ECO:0000313" key="6">
    <source>
        <dbReference type="EMBL" id="PPQ32081.1"/>
    </source>
</evidence>
<evidence type="ECO:0000256" key="4">
    <source>
        <dbReference type="ARBA" id="ARBA00023136"/>
    </source>
</evidence>
<gene>
    <name evidence="6" type="ORF">CCS01_16025</name>
</gene>
<name>A0A2S6NBW7_RHOGL</name>
<dbReference type="EMBL" id="NHRY01000174">
    <property type="protein sequence ID" value="PPQ32081.1"/>
    <property type="molecule type" value="Genomic_DNA"/>
</dbReference>
<proteinExistence type="inferred from homology"/>
<dbReference type="Proteomes" id="UP000239724">
    <property type="component" value="Unassembled WGS sequence"/>
</dbReference>
<evidence type="ECO:0000313" key="7">
    <source>
        <dbReference type="Proteomes" id="UP000239724"/>
    </source>
</evidence>
<organism evidence="6 7">
    <name type="scientific">Rhodopila globiformis</name>
    <name type="common">Rhodopseudomonas globiformis</name>
    <dbReference type="NCBI Taxonomy" id="1071"/>
    <lineage>
        <taxon>Bacteria</taxon>
        <taxon>Pseudomonadati</taxon>
        <taxon>Pseudomonadota</taxon>
        <taxon>Alphaproteobacteria</taxon>
        <taxon>Acetobacterales</taxon>
        <taxon>Acetobacteraceae</taxon>
        <taxon>Rhodopila</taxon>
    </lineage>
</organism>
<evidence type="ECO:0000256" key="1">
    <source>
        <dbReference type="ARBA" id="ARBA00004141"/>
    </source>
</evidence>
<dbReference type="InterPro" id="IPR002781">
    <property type="entry name" value="TM_pro_TauE-like"/>
</dbReference>
<keyword evidence="4 5" id="KW-0472">Membrane</keyword>
<dbReference type="PANTHER" id="PTHR43701:SF2">
    <property type="entry name" value="MEMBRANE TRANSPORTER PROTEIN YJNA-RELATED"/>
    <property type="match status" value="1"/>
</dbReference>
<feature type="transmembrane region" description="Helical" evidence="5">
    <location>
        <begin position="90"/>
        <end position="109"/>
    </location>
</feature>
<comment type="subcellular location">
    <subcellularLocation>
        <location evidence="5">Cell membrane</location>
        <topology evidence="5">Multi-pass membrane protein</topology>
    </subcellularLocation>
    <subcellularLocation>
        <location evidence="1">Membrane</location>
        <topology evidence="1">Multi-pass membrane protein</topology>
    </subcellularLocation>
</comment>
<feature type="transmembrane region" description="Helical" evidence="5">
    <location>
        <begin position="129"/>
        <end position="162"/>
    </location>
</feature>
<comment type="similarity">
    <text evidence="5">Belongs to the 4-toluene sulfonate uptake permease (TSUP) (TC 2.A.102) family.</text>
</comment>
<keyword evidence="7" id="KW-1185">Reference proteome</keyword>
<protein>
    <recommendedName>
        <fullName evidence="5">Probable membrane transporter protein</fullName>
    </recommendedName>
</protein>
<evidence type="ECO:0000256" key="3">
    <source>
        <dbReference type="ARBA" id="ARBA00022989"/>
    </source>
</evidence>
<dbReference type="PANTHER" id="PTHR43701">
    <property type="entry name" value="MEMBRANE TRANSPORTER PROTEIN MJ0441-RELATED"/>
    <property type="match status" value="1"/>
</dbReference>
<dbReference type="Pfam" id="PF01925">
    <property type="entry name" value="TauE"/>
    <property type="match status" value="1"/>
</dbReference>
<evidence type="ECO:0000256" key="2">
    <source>
        <dbReference type="ARBA" id="ARBA00022692"/>
    </source>
</evidence>
<comment type="caution">
    <text evidence="6">The sequence shown here is derived from an EMBL/GenBank/DDBJ whole genome shotgun (WGS) entry which is preliminary data.</text>
</comment>
<keyword evidence="3 5" id="KW-1133">Transmembrane helix</keyword>
<dbReference type="InterPro" id="IPR051598">
    <property type="entry name" value="TSUP/Inactive_protease-like"/>
</dbReference>
<evidence type="ECO:0000256" key="5">
    <source>
        <dbReference type="RuleBase" id="RU363041"/>
    </source>
</evidence>
<accession>A0A2S6NBW7</accession>
<keyword evidence="2 5" id="KW-0812">Transmembrane</keyword>
<dbReference type="GO" id="GO:0005886">
    <property type="term" value="C:plasma membrane"/>
    <property type="evidence" value="ECO:0007669"/>
    <property type="project" value="UniProtKB-SubCell"/>
</dbReference>
<dbReference type="AlphaFoldDB" id="A0A2S6NBW7"/>
<keyword evidence="5" id="KW-1003">Cell membrane</keyword>
<feature type="transmembrane region" description="Helical" evidence="5">
    <location>
        <begin position="174"/>
        <end position="192"/>
    </location>
</feature>
<feature type="transmembrane region" description="Helical" evidence="5">
    <location>
        <begin position="58"/>
        <end position="78"/>
    </location>
</feature>
<feature type="transmembrane region" description="Helical" evidence="5">
    <location>
        <begin position="198"/>
        <end position="217"/>
    </location>
</feature>
<sequence>MLVGLTGVGGGSLMTPLLVLLFGIHPSVAVGTDLLQVSLTKAVGSLVHGFHDTVDWRIVRTLAAGSIPATVLTILLLSQVDLHNAAAQRVISDVLGISLICTAITLLLRNRLVRASAGWTTQLSPRRQAAMTVASGALVGFLVTMTSVGAGAIGTTVLILLYPHIKIARLVGSDIAHAVPLTLLAGLGHWMLGSIDWGLLGSLLSGSVPGIIIGSVLSSRLPEFALRTILAVTMAMAGSRMVI</sequence>